<keyword evidence="2" id="KW-1185">Reference proteome</keyword>
<protein>
    <submittedName>
        <fullName evidence="1">GNAT family N-acetyltransferase</fullName>
    </submittedName>
</protein>
<dbReference type="Proteomes" id="UP001348369">
    <property type="component" value="Chromosome"/>
</dbReference>
<sequence>MSGTPGSISRTSAPRAPEPSPAVPGHPLDHPALASLTGPHAHFAERRGRLVRYPPDVSPWLALPDAPDAADWADAAALAGPGGSVALAGYRVPPPEDWEITFSADGVQLVGTDVETAPDEEAVRLGPADVPEILDLVERTQPGPFLARTIEMGTYLGIRREGALVAMAGERLHPPGWTEISAVCTDPAFRGQGLAARLVLAVADTVRARGERPFLHAAASNTNAIRLYETLGFRLRRTTRFLGARVPAGESRGAEAGDGTG</sequence>
<evidence type="ECO:0000313" key="2">
    <source>
        <dbReference type="Proteomes" id="UP001348369"/>
    </source>
</evidence>
<accession>A0ACD4ZW71</accession>
<dbReference type="EMBL" id="CP109109">
    <property type="protein sequence ID" value="WSC02154.1"/>
    <property type="molecule type" value="Genomic_DNA"/>
</dbReference>
<proteinExistence type="predicted"/>
<evidence type="ECO:0000313" key="1">
    <source>
        <dbReference type="EMBL" id="WSC02154.1"/>
    </source>
</evidence>
<reference evidence="1" key="1">
    <citation type="submission" date="2022-10" db="EMBL/GenBank/DDBJ databases">
        <title>The complete genomes of actinobacterial strains from the NBC collection.</title>
        <authorList>
            <person name="Joergensen T.S."/>
            <person name="Alvarez Arevalo M."/>
            <person name="Sterndorff E.B."/>
            <person name="Faurdal D."/>
            <person name="Vuksanovic O."/>
            <person name="Mourched A.-S."/>
            <person name="Charusanti P."/>
            <person name="Shaw S."/>
            <person name="Blin K."/>
            <person name="Weber T."/>
        </authorList>
    </citation>
    <scope>NUCLEOTIDE SEQUENCE</scope>
    <source>
        <strain evidence="1">NBC 01771</strain>
    </source>
</reference>
<name>A0ACD4ZW71_9ACTN</name>
<gene>
    <name evidence="1" type="ORF">OG835_37555</name>
</gene>
<organism evidence="1 2">
    <name type="scientific">Streptomyces scopuliridis</name>
    <dbReference type="NCBI Taxonomy" id="452529"/>
    <lineage>
        <taxon>Bacteria</taxon>
        <taxon>Bacillati</taxon>
        <taxon>Actinomycetota</taxon>
        <taxon>Actinomycetes</taxon>
        <taxon>Kitasatosporales</taxon>
        <taxon>Streptomycetaceae</taxon>
        <taxon>Streptomyces</taxon>
    </lineage>
</organism>